<reference evidence="2" key="1">
    <citation type="submission" date="2016-10" db="EMBL/GenBank/DDBJ databases">
        <authorList>
            <person name="Varghese N."/>
            <person name="Submissions S."/>
        </authorList>
    </citation>
    <scope>NUCLEOTIDE SEQUENCE [LARGE SCALE GENOMIC DNA]</scope>
    <source>
        <strain evidence="2">PL19</strain>
    </source>
</reference>
<organism evidence="1 2">
    <name type="scientific">Streptomyces pini</name>
    <dbReference type="NCBI Taxonomy" id="1520580"/>
    <lineage>
        <taxon>Bacteria</taxon>
        <taxon>Bacillati</taxon>
        <taxon>Actinomycetota</taxon>
        <taxon>Actinomycetes</taxon>
        <taxon>Kitasatosporales</taxon>
        <taxon>Streptomycetaceae</taxon>
        <taxon>Streptomyces</taxon>
    </lineage>
</organism>
<dbReference type="AlphaFoldDB" id="A0A1I4DB39"/>
<sequence>MEGVIDVFGPSARTGRLAGAAGNFSWRGARLVVRDFARTAGRSGRRGHTGCGGDGGGARLPVYRAEVVAVGAVHGGTVAVQLGACEVDDRRRALGWLRGQARRIADGLDPDPRTARWAPGGALVPLPDGPAGAADAPAELRRWHEDEERQRAACELLARGAPFHLAVADRTGTYVLSARPVGTAAP</sequence>
<dbReference type="EMBL" id="FOSG01000010">
    <property type="protein sequence ID" value="SFK90213.1"/>
    <property type="molecule type" value="Genomic_DNA"/>
</dbReference>
<evidence type="ECO:0000313" key="1">
    <source>
        <dbReference type="EMBL" id="SFK90213.1"/>
    </source>
</evidence>
<name>A0A1I4DB39_9ACTN</name>
<proteinExistence type="predicted"/>
<evidence type="ECO:0000313" key="2">
    <source>
        <dbReference type="Proteomes" id="UP000198928"/>
    </source>
</evidence>
<keyword evidence="2" id="KW-1185">Reference proteome</keyword>
<gene>
    <name evidence="1" type="ORF">SAMN05192584_11023</name>
</gene>
<accession>A0A1I4DB39</accession>
<dbReference type="Proteomes" id="UP000198928">
    <property type="component" value="Unassembled WGS sequence"/>
</dbReference>
<protein>
    <submittedName>
        <fullName evidence="1">Uncharacterized protein</fullName>
    </submittedName>
</protein>